<dbReference type="InterPro" id="IPR050227">
    <property type="entry name" value="Rab"/>
</dbReference>
<dbReference type="Gene3D" id="3.40.50.300">
    <property type="entry name" value="P-loop containing nucleotide triphosphate hydrolases"/>
    <property type="match status" value="1"/>
</dbReference>
<accession>G0QUN1</accession>
<dbReference type="STRING" id="857967.G0QUN1"/>
<dbReference type="EMBL" id="GL983917">
    <property type="protein sequence ID" value="EGR31077.1"/>
    <property type="molecule type" value="Genomic_DNA"/>
</dbReference>
<proteinExistence type="predicted"/>
<reference evidence="3 4" key="1">
    <citation type="submission" date="2011-07" db="EMBL/GenBank/DDBJ databases">
        <authorList>
            <person name="Coyne R."/>
            <person name="Brami D."/>
            <person name="Johnson J."/>
            <person name="Hostetler J."/>
            <person name="Hannick L."/>
            <person name="Clark T."/>
            <person name="Cassidy-Hanley D."/>
            <person name="Inman J."/>
        </authorList>
    </citation>
    <scope>NUCLEOTIDE SEQUENCE [LARGE SCALE GENOMIC DNA]</scope>
    <source>
        <strain evidence="3 4">G5</strain>
    </source>
</reference>
<dbReference type="InParanoid" id="G0QUN1"/>
<dbReference type="RefSeq" id="XP_004034563.1">
    <property type="nucleotide sequence ID" value="XM_004034515.1"/>
</dbReference>
<dbReference type="PROSITE" id="PS51419">
    <property type="entry name" value="RAB"/>
    <property type="match status" value="1"/>
</dbReference>
<dbReference type="PRINTS" id="PR00449">
    <property type="entry name" value="RASTRNSFRMNG"/>
</dbReference>
<protein>
    <submittedName>
        <fullName evidence="3">Rab gtpase, putative</fullName>
    </submittedName>
</protein>
<dbReference type="SUPFAM" id="SSF52540">
    <property type="entry name" value="P-loop containing nucleoside triphosphate hydrolases"/>
    <property type="match status" value="1"/>
</dbReference>
<dbReference type="AlphaFoldDB" id="G0QUN1"/>
<name>G0QUN1_ICHMU</name>
<dbReference type="SMART" id="SM00175">
    <property type="entry name" value="RAB"/>
    <property type="match status" value="1"/>
</dbReference>
<evidence type="ECO:0000256" key="2">
    <source>
        <dbReference type="ARBA" id="ARBA00023134"/>
    </source>
</evidence>
<evidence type="ECO:0000256" key="1">
    <source>
        <dbReference type="ARBA" id="ARBA00022741"/>
    </source>
</evidence>
<evidence type="ECO:0000313" key="3">
    <source>
        <dbReference type="EMBL" id="EGR31077.1"/>
    </source>
</evidence>
<organism evidence="3 4">
    <name type="scientific">Ichthyophthirius multifiliis</name>
    <name type="common">White spot disease agent</name>
    <name type="synonym">Ich</name>
    <dbReference type="NCBI Taxonomy" id="5932"/>
    <lineage>
        <taxon>Eukaryota</taxon>
        <taxon>Sar</taxon>
        <taxon>Alveolata</taxon>
        <taxon>Ciliophora</taxon>
        <taxon>Intramacronucleata</taxon>
        <taxon>Oligohymenophorea</taxon>
        <taxon>Hymenostomatida</taxon>
        <taxon>Ophryoglenina</taxon>
        <taxon>Ichthyophthirius</taxon>
    </lineage>
</organism>
<sequence length="137" mass="16092">MPSLVGKLFKRQWLQIKDSNLLLKDSLKEINKISILAKLYEIDDLQCEGYIIKIILAGDEFVGKTSILKQFKYKTFCESYCKTTGYEFQSKEIIRNKQQNQTITLQIWDTLYNNCSAVILVYDKNINRKDQIILQIK</sequence>
<dbReference type="GO" id="GO:0005525">
    <property type="term" value="F:GTP binding"/>
    <property type="evidence" value="ECO:0007669"/>
    <property type="project" value="UniProtKB-KW"/>
</dbReference>
<keyword evidence="1" id="KW-0547">Nucleotide-binding</keyword>
<dbReference type="PANTHER" id="PTHR47977">
    <property type="entry name" value="RAS-RELATED PROTEIN RAB"/>
    <property type="match status" value="1"/>
</dbReference>
<gene>
    <name evidence="3" type="ORF">IMG5_118020</name>
</gene>
<dbReference type="Pfam" id="PF08477">
    <property type="entry name" value="Roc"/>
    <property type="match status" value="1"/>
</dbReference>
<dbReference type="GeneID" id="14907198"/>
<dbReference type="InterPro" id="IPR027417">
    <property type="entry name" value="P-loop_NTPase"/>
</dbReference>
<dbReference type="Proteomes" id="UP000008983">
    <property type="component" value="Unassembled WGS sequence"/>
</dbReference>
<keyword evidence="2" id="KW-0342">GTP-binding</keyword>
<evidence type="ECO:0000313" key="4">
    <source>
        <dbReference type="Proteomes" id="UP000008983"/>
    </source>
</evidence>
<keyword evidence="4" id="KW-1185">Reference proteome</keyword>